<evidence type="ECO:0000256" key="2">
    <source>
        <dbReference type="SAM" id="SignalP"/>
    </source>
</evidence>
<dbReference type="KEGG" id="nve:5513113"/>
<feature type="chain" id="PRO_5002714103" evidence="2">
    <location>
        <begin position="20"/>
        <end position="348"/>
    </location>
</feature>
<keyword evidence="4" id="KW-1185">Reference proteome</keyword>
<gene>
    <name evidence="3" type="ORF">NEMVEDRAFT_v1g242848</name>
</gene>
<proteinExistence type="predicted"/>
<feature type="signal peptide" evidence="2">
    <location>
        <begin position="1"/>
        <end position="19"/>
    </location>
</feature>
<organism evidence="3 4">
    <name type="scientific">Nematostella vectensis</name>
    <name type="common">Starlet sea anemone</name>
    <dbReference type="NCBI Taxonomy" id="45351"/>
    <lineage>
        <taxon>Eukaryota</taxon>
        <taxon>Metazoa</taxon>
        <taxon>Cnidaria</taxon>
        <taxon>Anthozoa</taxon>
        <taxon>Hexacorallia</taxon>
        <taxon>Actiniaria</taxon>
        <taxon>Edwardsiidae</taxon>
        <taxon>Nematostella</taxon>
    </lineage>
</organism>
<dbReference type="OrthoDB" id="5978141at2759"/>
<evidence type="ECO:0000256" key="1">
    <source>
        <dbReference type="SAM" id="MobiDB-lite"/>
    </source>
</evidence>
<feature type="compositionally biased region" description="Basic and acidic residues" evidence="1">
    <location>
        <begin position="139"/>
        <end position="153"/>
    </location>
</feature>
<dbReference type="HOGENOM" id="CLU_797655_0_0_1"/>
<feature type="region of interest" description="Disordered" evidence="1">
    <location>
        <begin position="110"/>
        <end position="176"/>
    </location>
</feature>
<evidence type="ECO:0000313" key="3">
    <source>
        <dbReference type="EMBL" id="EDO41334.1"/>
    </source>
</evidence>
<dbReference type="OMA" id="THEHEIR"/>
<evidence type="ECO:0000313" key="4">
    <source>
        <dbReference type="Proteomes" id="UP000001593"/>
    </source>
</evidence>
<keyword evidence="2" id="KW-0732">Signal</keyword>
<reference evidence="3 4" key="1">
    <citation type="journal article" date="2007" name="Science">
        <title>Sea anemone genome reveals ancestral eumetazoan gene repertoire and genomic organization.</title>
        <authorList>
            <person name="Putnam N.H."/>
            <person name="Srivastava M."/>
            <person name="Hellsten U."/>
            <person name="Dirks B."/>
            <person name="Chapman J."/>
            <person name="Salamov A."/>
            <person name="Terry A."/>
            <person name="Shapiro H."/>
            <person name="Lindquist E."/>
            <person name="Kapitonov V.V."/>
            <person name="Jurka J."/>
            <person name="Genikhovich G."/>
            <person name="Grigoriev I.V."/>
            <person name="Lucas S.M."/>
            <person name="Steele R.E."/>
            <person name="Finnerty J.R."/>
            <person name="Technau U."/>
            <person name="Martindale M.Q."/>
            <person name="Rokhsar D.S."/>
        </authorList>
    </citation>
    <scope>NUCLEOTIDE SEQUENCE [LARGE SCALE GENOMIC DNA]</scope>
    <source>
        <strain evidence="4">CH2 X CH6</strain>
    </source>
</reference>
<dbReference type="Proteomes" id="UP000001593">
    <property type="component" value="Unassembled WGS sequence"/>
</dbReference>
<accession>A7S4S1</accession>
<protein>
    <submittedName>
        <fullName evidence="3">Uncharacterized protein</fullName>
    </submittedName>
</protein>
<dbReference type="AlphaFoldDB" id="A7S4S1"/>
<name>A7S4S1_NEMVE</name>
<sequence length="348" mass="39067">MRVSVVLLVCVSGVILAQAAHSSKKASKKDDIFSPDELSELHRIFKHNSDQTEDEIKAAFPVMGAFKEHELLSSDDLKDKSEFTQNSDDIENAVQSALAKLHKKKAEYEEAIGAKSENEEKSESSSGDSESPPPKPHVSAKELIDEVVKQEMSKHKKKNNDGDSEETGTARSGEEKKIHHKLAEISYLEEKLFHLIRDVKKYLLKKKTELPEHHAADAIEDDDNIDNILLSKKKRSEIPHIGLLEKFRKDPSLVDKYMDTILNEEDSATEQGDQRDLLGKKDMESALLKQACPGDLDSVPISRLDRESEDMEAMATDRGIAREALVESPFSVLDVQQTTGKKFRHNLN</sequence>
<dbReference type="EMBL" id="DS469579">
    <property type="protein sequence ID" value="EDO41334.1"/>
    <property type="molecule type" value="Genomic_DNA"/>
</dbReference>
<dbReference type="InParanoid" id="A7S4S1"/>